<comment type="caution">
    <text evidence="1">The sequence shown here is derived from an EMBL/GenBank/DDBJ whole genome shotgun (WGS) entry which is preliminary data.</text>
</comment>
<accession>A0ACA9YAE1</accession>
<proteinExistence type="predicted"/>
<name>A0ACA9YAE1_9ASCO</name>
<reference evidence="1" key="1">
    <citation type="submission" date="2022-06" db="EMBL/GenBank/DDBJ databases">
        <authorList>
            <person name="Legras J.-L."/>
            <person name="Devillers H."/>
            <person name="Grondin C."/>
        </authorList>
    </citation>
    <scope>NUCLEOTIDE SEQUENCE</scope>
    <source>
        <strain evidence="1">CLIB 1444</strain>
    </source>
</reference>
<keyword evidence="2" id="KW-1185">Reference proteome</keyword>
<dbReference type="EMBL" id="CALSDN010000006">
    <property type="protein sequence ID" value="CAH6721603.1"/>
    <property type="molecule type" value="Genomic_DNA"/>
</dbReference>
<evidence type="ECO:0000313" key="2">
    <source>
        <dbReference type="Proteomes" id="UP001152531"/>
    </source>
</evidence>
<evidence type="ECO:0000313" key="1">
    <source>
        <dbReference type="EMBL" id="CAH6721603.1"/>
    </source>
</evidence>
<protein>
    <submittedName>
        <fullName evidence="1">Uncharacterized protein</fullName>
    </submittedName>
</protein>
<gene>
    <name evidence="1" type="ORF">CLIB1444_06S05952</name>
</gene>
<sequence length="170" mass="19965">MNQVRYLSYKYSKKVNCSPKQIFDVVIDIKNYKNFIPFVTNSYHSLPYEINHTSSSIVNSQSQQGNGTGGFDMNWNGYQEEISCQISYKVNQEIISRCETGVFKHLLVQWNFSPFKNNLTNKDQTNVELQLDYEFNNFLYNNLSSLVNQQLSKLMIKSFEKQVKIQNREI</sequence>
<organism evidence="1 2">
    <name type="scientific">[Candida] jaroonii</name>
    <dbReference type="NCBI Taxonomy" id="467808"/>
    <lineage>
        <taxon>Eukaryota</taxon>
        <taxon>Fungi</taxon>
        <taxon>Dikarya</taxon>
        <taxon>Ascomycota</taxon>
        <taxon>Saccharomycotina</taxon>
        <taxon>Pichiomycetes</taxon>
        <taxon>Debaryomycetaceae</taxon>
        <taxon>Yamadazyma</taxon>
    </lineage>
</organism>
<dbReference type="Proteomes" id="UP001152531">
    <property type="component" value="Unassembled WGS sequence"/>
</dbReference>